<evidence type="ECO:0000256" key="7">
    <source>
        <dbReference type="ARBA" id="ARBA00023136"/>
    </source>
</evidence>
<dbReference type="InterPro" id="IPR027417">
    <property type="entry name" value="P-loop_NTPase"/>
</dbReference>
<dbReference type="GO" id="GO:0016020">
    <property type="term" value="C:membrane"/>
    <property type="evidence" value="ECO:0007669"/>
    <property type="project" value="InterPro"/>
</dbReference>
<evidence type="ECO:0000313" key="9">
    <source>
        <dbReference type="EMBL" id="GCL42700.1"/>
    </source>
</evidence>
<name>A0A480AC72_9CYAN</name>
<keyword evidence="5" id="KW-0067">ATP-binding</keyword>
<dbReference type="SUPFAM" id="SSF52540">
    <property type="entry name" value="P-loop containing nucleoside triphosphate hydrolases"/>
    <property type="match status" value="1"/>
</dbReference>
<organism evidence="9 10">
    <name type="scientific">Dolichospermum planctonicum</name>
    <dbReference type="NCBI Taxonomy" id="136072"/>
    <lineage>
        <taxon>Bacteria</taxon>
        <taxon>Bacillati</taxon>
        <taxon>Cyanobacteriota</taxon>
        <taxon>Cyanophyceae</taxon>
        <taxon>Nostocales</taxon>
        <taxon>Aphanizomenonaceae</taxon>
        <taxon>Dolichospermum</taxon>
    </lineage>
</organism>
<keyword evidence="4" id="KW-0547">Nucleotide-binding</keyword>
<evidence type="ECO:0000256" key="2">
    <source>
        <dbReference type="ARBA" id="ARBA00022519"/>
    </source>
</evidence>
<dbReference type="CDD" id="cd03260">
    <property type="entry name" value="ABC_PstB_phosphate_transporter"/>
    <property type="match status" value="1"/>
</dbReference>
<keyword evidence="3" id="KW-0813">Transport</keyword>
<evidence type="ECO:0000313" key="10">
    <source>
        <dbReference type="Proteomes" id="UP000299367"/>
    </source>
</evidence>
<reference evidence="10" key="1">
    <citation type="submission" date="2019-02" db="EMBL/GenBank/DDBJ databases">
        <title>Draft genome sequence of Dolichospermum planctonicum NIES-80.</title>
        <authorList>
            <person name="Yamaguchi H."/>
            <person name="Suzuki S."/>
            <person name="Kawachi M."/>
        </authorList>
    </citation>
    <scope>NUCLEOTIDE SEQUENCE [LARGE SCALE GENOMIC DNA]</scope>
    <source>
        <strain evidence="10">NIES-80</strain>
    </source>
</reference>
<evidence type="ECO:0000259" key="8">
    <source>
        <dbReference type="PROSITE" id="PS50893"/>
    </source>
</evidence>
<keyword evidence="3" id="KW-0592">Phosphate transport</keyword>
<dbReference type="GO" id="GO:0005315">
    <property type="term" value="F:phosphate transmembrane transporter activity"/>
    <property type="evidence" value="ECO:0007669"/>
    <property type="project" value="InterPro"/>
</dbReference>
<evidence type="ECO:0000256" key="5">
    <source>
        <dbReference type="ARBA" id="ARBA00022840"/>
    </source>
</evidence>
<dbReference type="GO" id="GO:0035435">
    <property type="term" value="P:phosphate ion transmembrane transport"/>
    <property type="evidence" value="ECO:0007669"/>
    <property type="project" value="InterPro"/>
</dbReference>
<keyword evidence="6" id="KW-1278">Translocase</keyword>
<evidence type="ECO:0000256" key="6">
    <source>
        <dbReference type="ARBA" id="ARBA00022967"/>
    </source>
</evidence>
<dbReference type="GO" id="GO:0016887">
    <property type="term" value="F:ATP hydrolysis activity"/>
    <property type="evidence" value="ECO:0007669"/>
    <property type="project" value="InterPro"/>
</dbReference>
<evidence type="ECO:0000256" key="3">
    <source>
        <dbReference type="ARBA" id="ARBA00022592"/>
    </source>
</evidence>
<dbReference type="InterPro" id="IPR003593">
    <property type="entry name" value="AAA+_ATPase"/>
</dbReference>
<sequence>MHMSKIIPAISVKNFSFYYDKKKILDNVSMDIPQNKIIAIIGPSGCGKSTFLKSLNRMSDLEGEVKTEGRIEFFGQNIYERRINVNRLRRQISTIYSTPNLFPISIYDNIAYGVKLTGWRPKSELDDIVELALKAADIWEEVKNKLHKSALELGCGQQQRLCIARALAVKPQVMLMDELCCGLDTMNTMKIQELIECLRSELTIIFISHNMQQVSRLADFTALFEYNENHIGQLREFAPTKKILTQYIDYRVRDYVGSYSRY</sequence>
<dbReference type="SMART" id="SM00382">
    <property type="entry name" value="AAA"/>
    <property type="match status" value="1"/>
</dbReference>
<keyword evidence="2" id="KW-0997">Cell inner membrane</keyword>
<dbReference type="PANTHER" id="PTHR43423">
    <property type="entry name" value="ABC TRANSPORTER I FAMILY MEMBER 17"/>
    <property type="match status" value="1"/>
</dbReference>
<dbReference type="InterPro" id="IPR005670">
    <property type="entry name" value="PstB-like"/>
</dbReference>
<dbReference type="AlphaFoldDB" id="A0A480AC72"/>
<dbReference type="Pfam" id="PF00005">
    <property type="entry name" value="ABC_tran"/>
    <property type="match status" value="1"/>
</dbReference>
<dbReference type="Gene3D" id="3.40.50.300">
    <property type="entry name" value="P-loop containing nucleotide triphosphate hydrolases"/>
    <property type="match status" value="1"/>
</dbReference>
<keyword evidence="1" id="KW-1003">Cell membrane</keyword>
<dbReference type="PANTHER" id="PTHR43423:SF9">
    <property type="entry name" value="PHOSPHATE IMPORT ATP-BINDING PROTEIN PSTB 3"/>
    <property type="match status" value="1"/>
</dbReference>
<gene>
    <name evidence="9" type="ORF">NIES80_24070</name>
</gene>
<keyword evidence="7" id="KW-0472">Membrane</keyword>
<protein>
    <submittedName>
        <fullName evidence="9">ABC transporter related</fullName>
    </submittedName>
</protein>
<accession>A0A480AC72</accession>
<comment type="caution">
    <text evidence="9">The sequence shown here is derived from an EMBL/GenBank/DDBJ whole genome shotgun (WGS) entry which is preliminary data.</text>
</comment>
<dbReference type="InterPro" id="IPR003439">
    <property type="entry name" value="ABC_transporter-like_ATP-bd"/>
</dbReference>
<evidence type="ECO:0000256" key="1">
    <source>
        <dbReference type="ARBA" id="ARBA00022475"/>
    </source>
</evidence>
<evidence type="ECO:0000256" key="4">
    <source>
        <dbReference type="ARBA" id="ARBA00022741"/>
    </source>
</evidence>
<dbReference type="PROSITE" id="PS50893">
    <property type="entry name" value="ABC_TRANSPORTER_2"/>
    <property type="match status" value="1"/>
</dbReference>
<proteinExistence type="predicted"/>
<dbReference type="GO" id="GO:0005524">
    <property type="term" value="F:ATP binding"/>
    <property type="evidence" value="ECO:0007669"/>
    <property type="project" value="UniProtKB-KW"/>
</dbReference>
<dbReference type="NCBIfam" id="NF010851">
    <property type="entry name" value="PRK14258.1"/>
    <property type="match status" value="1"/>
</dbReference>
<dbReference type="EMBL" id="BJCF01000025">
    <property type="protein sequence ID" value="GCL42700.1"/>
    <property type="molecule type" value="Genomic_DNA"/>
</dbReference>
<feature type="domain" description="ABC transporter" evidence="8">
    <location>
        <begin position="10"/>
        <end position="251"/>
    </location>
</feature>
<dbReference type="Proteomes" id="UP000299367">
    <property type="component" value="Unassembled WGS sequence"/>
</dbReference>